<feature type="transmembrane region" description="Helical" evidence="7">
    <location>
        <begin position="21"/>
        <end position="41"/>
    </location>
</feature>
<accession>A0AAW1LZ59</accession>
<dbReference type="PANTHER" id="PTHR19282:SF28">
    <property type="entry name" value="TETRASPANIN"/>
    <property type="match status" value="1"/>
</dbReference>
<comment type="caution">
    <text evidence="8">The sequence shown here is derived from an EMBL/GenBank/DDBJ whole genome shotgun (WGS) entry which is preliminary data.</text>
</comment>
<evidence type="ECO:0000256" key="1">
    <source>
        <dbReference type="ARBA" id="ARBA00004141"/>
    </source>
</evidence>
<dbReference type="EMBL" id="JASPKY010000073">
    <property type="protein sequence ID" value="KAK9739608.1"/>
    <property type="molecule type" value="Genomic_DNA"/>
</dbReference>
<organism evidence="8 9">
    <name type="scientific">Popillia japonica</name>
    <name type="common">Japanese beetle</name>
    <dbReference type="NCBI Taxonomy" id="7064"/>
    <lineage>
        <taxon>Eukaryota</taxon>
        <taxon>Metazoa</taxon>
        <taxon>Ecdysozoa</taxon>
        <taxon>Arthropoda</taxon>
        <taxon>Hexapoda</taxon>
        <taxon>Insecta</taxon>
        <taxon>Pterygota</taxon>
        <taxon>Neoptera</taxon>
        <taxon>Endopterygota</taxon>
        <taxon>Coleoptera</taxon>
        <taxon>Polyphaga</taxon>
        <taxon>Scarabaeiformia</taxon>
        <taxon>Scarabaeidae</taxon>
        <taxon>Rutelinae</taxon>
        <taxon>Popillia</taxon>
    </lineage>
</organism>
<dbReference type="InterPro" id="IPR008952">
    <property type="entry name" value="Tetraspanin_EC2_sf"/>
</dbReference>
<evidence type="ECO:0000256" key="2">
    <source>
        <dbReference type="ARBA" id="ARBA00006840"/>
    </source>
</evidence>
<gene>
    <name evidence="8" type="ORF">QE152_g8851</name>
</gene>
<evidence type="ECO:0000313" key="8">
    <source>
        <dbReference type="EMBL" id="KAK9739608.1"/>
    </source>
</evidence>
<dbReference type="PIRSF" id="PIRSF002419">
    <property type="entry name" value="Tetraspanin"/>
    <property type="match status" value="1"/>
</dbReference>
<sequence length="221" mass="24402">MGSDLDVGMKCVKYMLFITNFMFVIIGFLLISIGTAITYIYNDFDLFIDDHYFSPAALLVAIGIITFFVALFGCAGAIKGSTCMVNIYGIFLILLLILEVSAAIAAYAMRGSIEHYIKISMISSLYKYPDHQHVRDAWDALQCRMGCCGINGYTDWGEFNIEMSNGTMIPESCQDAYGEPFEFGCWQQLVYTVSQTALLVGTAALCCNCSGAWGCFRVHVG</sequence>
<comment type="similarity">
    <text evidence="2 7">Belongs to the tetraspanin (TM4SF) family.</text>
</comment>
<evidence type="ECO:0000256" key="7">
    <source>
        <dbReference type="RuleBase" id="RU361218"/>
    </source>
</evidence>
<comment type="caution">
    <text evidence="7">Lacks conserved residue(s) required for the propagation of feature annotation.</text>
</comment>
<dbReference type="InterPro" id="IPR018499">
    <property type="entry name" value="Tetraspanin/Peripherin"/>
</dbReference>
<dbReference type="GO" id="GO:0005886">
    <property type="term" value="C:plasma membrane"/>
    <property type="evidence" value="ECO:0007669"/>
    <property type="project" value="TreeGrafter"/>
</dbReference>
<dbReference type="PROSITE" id="PS00421">
    <property type="entry name" value="TM4_1"/>
    <property type="match status" value="1"/>
</dbReference>
<dbReference type="PANTHER" id="PTHR19282">
    <property type="entry name" value="TETRASPANIN"/>
    <property type="match status" value="1"/>
</dbReference>
<keyword evidence="3 7" id="KW-0812">Transmembrane</keyword>
<keyword evidence="6" id="KW-1015">Disulfide bond</keyword>
<dbReference type="InterPro" id="IPR000301">
    <property type="entry name" value="Tetraspanin_animals"/>
</dbReference>
<dbReference type="Pfam" id="PF00335">
    <property type="entry name" value="Tetraspanin"/>
    <property type="match status" value="1"/>
</dbReference>
<keyword evidence="5 7" id="KW-0472">Membrane</keyword>
<evidence type="ECO:0000256" key="6">
    <source>
        <dbReference type="PIRSR" id="PIRSR002419-1"/>
    </source>
</evidence>
<keyword evidence="4 7" id="KW-1133">Transmembrane helix</keyword>
<feature type="disulfide bond" evidence="6">
    <location>
        <begin position="148"/>
        <end position="173"/>
    </location>
</feature>
<evidence type="ECO:0000256" key="5">
    <source>
        <dbReference type="ARBA" id="ARBA00023136"/>
    </source>
</evidence>
<protein>
    <recommendedName>
        <fullName evidence="7">Tetraspanin</fullName>
    </recommendedName>
</protein>
<evidence type="ECO:0000256" key="4">
    <source>
        <dbReference type="ARBA" id="ARBA00022989"/>
    </source>
</evidence>
<evidence type="ECO:0000313" key="9">
    <source>
        <dbReference type="Proteomes" id="UP001458880"/>
    </source>
</evidence>
<dbReference type="Gene3D" id="1.10.1450.10">
    <property type="entry name" value="Tetraspanin"/>
    <property type="match status" value="1"/>
</dbReference>
<keyword evidence="9" id="KW-1185">Reference proteome</keyword>
<dbReference type="Proteomes" id="UP001458880">
    <property type="component" value="Unassembled WGS sequence"/>
</dbReference>
<dbReference type="InterPro" id="IPR018503">
    <property type="entry name" value="Tetraspanin_CS"/>
</dbReference>
<feature type="transmembrane region" description="Helical" evidence="7">
    <location>
        <begin position="53"/>
        <end position="78"/>
    </location>
</feature>
<dbReference type="SUPFAM" id="SSF48652">
    <property type="entry name" value="Tetraspanin"/>
    <property type="match status" value="1"/>
</dbReference>
<dbReference type="AlphaFoldDB" id="A0AAW1LZ59"/>
<evidence type="ECO:0000256" key="3">
    <source>
        <dbReference type="ARBA" id="ARBA00022692"/>
    </source>
</evidence>
<feature type="transmembrane region" description="Helical" evidence="7">
    <location>
        <begin position="85"/>
        <end position="109"/>
    </location>
</feature>
<name>A0AAW1LZ59_POPJA</name>
<proteinExistence type="inferred from homology"/>
<comment type="subcellular location">
    <subcellularLocation>
        <location evidence="1 7">Membrane</location>
        <topology evidence="1 7">Multi-pass membrane protein</topology>
    </subcellularLocation>
</comment>
<dbReference type="PRINTS" id="PR00259">
    <property type="entry name" value="TMFOUR"/>
</dbReference>
<feature type="disulfide bond" evidence="6">
    <location>
        <begin position="147"/>
        <end position="185"/>
    </location>
</feature>
<reference evidence="8 9" key="1">
    <citation type="journal article" date="2024" name="BMC Genomics">
        <title>De novo assembly and annotation of Popillia japonica's genome with initial clues to its potential as an invasive pest.</title>
        <authorList>
            <person name="Cucini C."/>
            <person name="Boschi S."/>
            <person name="Funari R."/>
            <person name="Cardaioli E."/>
            <person name="Iannotti N."/>
            <person name="Marturano G."/>
            <person name="Paoli F."/>
            <person name="Bruttini M."/>
            <person name="Carapelli A."/>
            <person name="Frati F."/>
            <person name="Nardi F."/>
        </authorList>
    </citation>
    <scope>NUCLEOTIDE SEQUENCE [LARGE SCALE GENOMIC DNA]</scope>
    <source>
        <strain evidence="8">DMR45628</strain>
    </source>
</reference>